<gene>
    <name evidence="3" type="ORF">FB561_6886</name>
</gene>
<dbReference type="AlphaFoldDB" id="A0A561B2D0"/>
<dbReference type="Pfam" id="PF26450">
    <property type="entry name" value="DUF8129"/>
    <property type="match status" value="1"/>
</dbReference>
<dbReference type="InterPro" id="IPR058442">
    <property type="entry name" value="DUF8129"/>
</dbReference>
<dbReference type="OrthoDB" id="5187212at2"/>
<protein>
    <recommendedName>
        <fullName evidence="2">DUF8129 domain-containing protein</fullName>
    </recommendedName>
</protein>
<keyword evidence="4" id="KW-1185">Reference proteome</keyword>
<name>A0A561B2D0_9ACTN</name>
<proteinExistence type="predicted"/>
<dbReference type="RefSeq" id="WP_145814217.1">
    <property type="nucleotide sequence ID" value="NZ_VIVK01000003.1"/>
</dbReference>
<feature type="region of interest" description="Disordered" evidence="1">
    <location>
        <begin position="61"/>
        <end position="81"/>
    </location>
</feature>
<feature type="domain" description="DUF8129" evidence="2">
    <location>
        <begin position="11"/>
        <end position="62"/>
    </location>
</feature>
<dbReference type="EMBL" id="VIVK01000003">
    <property type="protein sequence ID" value="TWD73002.1"/>
    <property type="molecule type" value="Genomic_DNA"/>
</dbReference>
<comment type="caution">
    <text evidence="3">The sequence shown here is derived from an EMBL/GenBank/DDBJ whole genome shotgun (WGS) entry which is preliminary data.</text>
</comment>
<dbReference type="Proteomes" id="UP000318380">
    <property type="component" value="Unassembled WGS sequence"/>
</dbReference>
<evidence type="ECO:0000256" key="1">
    <source>
        <dbReference type="SAM" id="MobiDB-lite"/>
    </source>
</evidence>
<accession>A0A561B2D0</accession>
<evidence type="ECO:0000313" key="4">
    <source>
        <dbReference type="Proteomes" id="UP000318380"/>
    </source>
</evidence>
<sequence>MARQKGSLPVPDFDLVPAEALPSRIKELDIEQVDQLIGYERNHGERSPVLTLLTRRRDQIRTDEDSSVEIDVHDAGDGCDA</sequence>
<organism evidence="3 4">
    <name type="scientific">Kribbella amoyensis</name>
    <dbReference type="NCBI Taxonomy" id="996641"/>
    <lineage>
        <taxon>Bacteria</taxon>
        <taxon>Bacillati</taxon>
        <taxon>Actinomycetota</taxon>
        <taxon>Actinomycetes</taxon>
        <taxon>Propionibacteriales</taxon>
        <taxon>Kribbellaceae</taxon>
        <taxon>Kribbella</taxon>
    </lineage>
</organism>
<evidence type="ECO:0000313" key="3">
    <source>
        <dbReference type="EMBL" id="TWD73002.1"/>
    </source>
</evidence>
<evidence type="ECO:0000259" key="2">
    <source>
        <dbReference type="Pfam" id="PF26450"/>
    </source>
</evidence>
<reference evidence="3 4" key="1">
    <citation type="submission" date="2019-06" db="EMBL/GenBank/DDBJ databases">
        <title>Sequencing the genomes of 1000 actinobacteria strains.</title>
        <authorList>
            <person name="Klenk H.-P."/>
        </authorList>
    </citation>
    <scope>NUCLEOTIDE SEQUENCE [LARGE SCALE GENOMIC DNA]</scope>
    <source>
        <strain evidence="3 4">DSM 24683</strain>
    </source>
</reference>